<dbReference type="Proteomes" id="UP000298138">
    <property type="component" value="Unassembled WGS sequence"/>
</dbReference>
<dbReference type="GO" id="GO:0005634">
    <property type="term" value="C:nucleus"/>
    <property type="evidence" value="ECO:0007669"/>
    <property type="project" value="TreeGrafter"/>
</dbReference>
<dbReference type="PANTHER" id="PTHR31644:SF2">
    <property type="entry name" value="TRANSCRIPTIONAL ACTIVATOR ARO80-RELATED"/>
    <property type="match status" value="1"/>
</dbReference>
<proteinExistence type="predicted"/>
<organism evidence="4 5">
    <name type="scientific">Ascodesmis nigricans</name>
    <dbReference type="NCBI Taxonomy" id="341454"/>
    <lineage>
        <taxon>Eukaryota</taxon>
        <taxon>Fungi</taxon>
        <taxon>Dikarya</taxon>
        <taxon>Ascomycota</taxon>
        <taxon>Pezizomycotina</taxon>
        <taxon>Pezizomycetes</taxon>
        <taxon>Pezizales</taxon>
        <taxon>Ascodesmidaceae</taxon>
        <taxon>Ascodesmis</taxon>
    </lineage>
</organism>
<evidence type="ECO:0000256" key="1">
    <source>
        <dbReference type="ARBA" id="ARBA00023242"/>
    </source>
</evidence>
<feature type="compositionally biased region" description="Polar residues" evidence="2">
    <location>
        <begin position="296"/>
        <end position="308"/>
    </location>
</feature>
<feature type="compositionally biased region" description="Low complexity" evidence="2">
    <location>
        <begin position="915"/>
        <end position="931"/>
    </location>
</feature>
<keyword evidence="5" id="KW-1185">Reference proteome</keyword>
<name>A0A4V3SJ42_9PEZI</name>
<dbReference type="FunCoup" id="A0A4V3SJ42">
    <property type="interactions" value="273"/>
</dbReference>
<dbReference type="OrthoDB" id="2262349at2759"/>
<dbReference type="CDD" id="cd12148">
    <property type="entry name" value="fungal_TF_MHR"/>
    <property type="match status" value="1"/>
</dbReference>
<dbReference type="STRING" id="341454.A0A4V3SJ42"/>
<dbReference type="GO" id="GO:0009074">
    <property type="term" value="P:aromatic amino acid family catabolic process"/>
    <property type="evidence" value="ECO:0007669"/>
    <property type="project" value="TreeGrafter"/>
</dbReference>
<dbReference type="Gene3D" id="4.10.240.10">
    <property type="entry name" value="Zn(2)-C6 fungal-type DNA-binding domain"/>
    <property type="match status" value="1"/>
</dbReference>
<dbReference type="InParanoid" id="A0A4V3SJ42"/>
<dbReference type="PANTHER" id="PTHR31644">
    <property type="entry name" value="TRANSCRIPTIONAL ACTIVATOR ARO80-RELATED"/>
    <property type="match status" value="1"/>
</dbReference>
<protein>
    <recommendedName>
        <fullName evidence="3">Zn(2)-C6 fungal-type domain-containing protein</fullName>
    </recommendedName>
</protein>
<feature type="region of interest" description="Disordered" evidence="2">
    <location>
        <begin position="892"/>
        <end position="978"/>
    </location>
</feature>
<dbReference type="PROSITE" id="PS50048">
    <property type="entry name" value="ZN2_CY6_FUNGAL_2"/>
    <property type="match status" value="1"/>
</dbReference>
<evidence type="ECO:0000259" key="3">
    <source>
        <dbReference type="PROSITE" id="PS50048"/>
    </source>
</evidence>
<dbReference type="GO" id="GO:0045944">
    <property type="term" value="P:positive regulation of transcription by RNA polymerase II"/>
    <property type="evidence" value="ECO:0007669"/>
    <property type="project" value="TreeGrafter"/>
</dbReference>
<dbReference type="AlphaFoldDB" id="A0A4V3SJ42"/>
<sequence length="1047" mass="114430">MTTSSAVNSAGSLPTPLPPPPGGQPPLSGPPGLAQPGAPGGVVLSASPPVTGGSGQASTTCPQTHLPGVCPSTRPAVYNGGRVRLTNVRTHRCIPCRQRKVRCDLGSVEAPHDPPCVRCRRESKDCFFSATRRKKTPNSEIPPGLGRGRLLRKRDDEIEPLSFKRARTQDGSEASDDADSSSFRSPLKRHFDQQIDPSLQDSMPPTSQDQKQNNATSADTILQSELYNSHEALLTLIEAAGKDTPGMLKSESRDSSDEEEEDSIVSGHVRTNSSGTMHRSPMAIPGGRYDRAVRFSSMSDGKTSSTGSHPRPLHRRKASTVVSPLAQGERPGTVDSDDDGIGHAINAWNKFRFVKAGWFTAREAIGFMEYFYHNMHPLSPTLTNPSLLHASNPRHHHMLLRHEPFLATVILTVASRYMTLPGPGGASRSFAIHDMLWREVRNAFERIMWGGGWGGLGIIKPIGVSANVPVAPPNGATTGRGLRTLGTVEALMVLTEWHVRGIHFPMDVEESDWGIEISDDESEPVPKLASMGGIVMEGLGERLENILEPAYRSDRMSWMLLGNALALAYELGVFDETEGTVSPAPTPPATGKSGESQVPFRVRSRRIQRLLVVYIMQLASRIGWTSMIPRGVRETVRNQQTPLPPNPDWSNPNDLQDAVFTFWVELSMFMTSSAEVLFPNKIATRELMRTGRYVSLLELYQPQLRQHKANLDALRLPPAIHHILVLEYEHVRFYINSLALQAVIDRCSLASQNNNPANGANSANGNSGNTNSPFAALREMNSQDVEYIREVVDASRSLLSTVAHHMHPSGYLRHAPVRVFFRILSAAMFLLKTFVLGAKEVEVKESMTLVEATCDCLRSSTVDDLHLGVRFADMLGALAQRVRQRFVKVQRSGNGIESAASPAPPGMLQQGCESDNGNTATDQANNDNNNNPFFEYRDGQTPHSGFTPGPFPDHHHQHHHLDSNGHHHPHQDTNGNDVMMGNYEMGHQPTTPGGSGAWGWGADDWLALPLDPLMGFENNMVTQGTMGPDVGGMDLLEVLLSGNNNGT</sequence>
<evidence type="ECO:0000313" key="4">
    <source>
        <dbReference type="EMBL" id="TGZ82515.1"/>
    </source>
</evidence>
<reference evidence="4 5" key="1">
    <citation type="submission" date="2019-04" db="EMBL/GenBank/DDBJ databases">
        <title>Comparative genomics and transcriptomics to analyze fruiting body development in filamentous ascomycetes.</title>
        <authorList>
            <consortium name="DOE Joint Genome Institute"/>
            <person name="Lutkenhaus R."/>
            <person name="Traeger S."/>
            <person name="Breuer J."/>
            <person name="Kuo A."/>
            <person name="Lipzen A."/>
            <person name="Pangilinan J."/>
            <person name="Dilworth D."/>
            <person name="Sandor L."/>
            <person name="Poggeler S."/>
            <person name="Barry K."/>
            <person name="Grigoriev I.V."/>
            <person name="Nowrousian M."/>
        </authorList>
    </citation>
    <scope>NUCLEOTIDE SEQUENCE [LARGE SCALE GENOMIC DNA]</scope>
    <source>
        <strain evidence="4 5">CBS 389.68</strain>
    </source>
</reference>
<feature type="compositionally biased region" description="Pro residues" evidence="2">
    <location>
        <begin position="15"/>
        <end position="29"/>
    </location>
</feature>
<evidence type="ECO:0000313" key="5">
    <source>
        <dbReference type="Proteomes" id="UP000298138"/>
    </source>
</evidence>
<dbReference type="GO" id="GO:0000981">
    <property type="term" value="F:DNA-binding transcription factor activity, RNA polymerase II-specific"/>
    <property type="evidence" value="ECO:0007669"/>
    <property type="project" value="InterPro"/>
</dbReference>
<dbReference type="InterPro" id="IPR052780">
    <property type="entry name" value="AAA_Catabolism_Regulators"/>
</dbReference>
<feature type="region of interest" description="Disordered" evidence="2">
    <location>
        <begin position="1"/>
        <end position="68"/>
    </location>
</feature>
<feature type="region of interest" description="Disordered" evidence="2">
    <location>
        <begin position="579"/>
        <end position="598"/>
    </location>
</feature>
<evidence type="ECO:0000256" key="2">
    <source>
        <dbReference type="SAM" id="MobiDB-lite"/>
    </source>
</evidence>
<feature type="compositionally biased region" description="Polar residues" evidence="2">
    <location>
        <begin position="195"/>
        <end position="216"/>
    </location>
</feature>
<keyword evidence="1" id="KW-0539">Nucleus</keyword>
<dbReference type="CDD" id="cd00067">
    <property type="entry name" value="GAL4"/>
    <property type="match status" value="1"/>
</dbReference>
<feature type="region of interest" description="Disordered" evidence="2">
    <location>
        <begin position="244"/>
        <end position="337"/>
    </location>
</feature>
<dbReference type="Pfam" id="PF00172">
    <property type="entry name" value="Zn_clus"/>
    <property type="match status" value="1"/>
</dbReference>
<gene>
    <name evidence="4" type="ORF">EX30DRAFT_354598</name>
</gene>
<dbReference type="GO" id="GO:0008270">
    <property type="term" value="F:zinc ion binding"/>
    <property type="evidence" value="ECO:0007669"/>
    <property type="project" value="InterPro"/>
</dbReference>
<dbReference type="EMBL" id="ML220115">
    <property type="protein sequence ID" value="TGZ82515.1"/>
    <property type="molecule type" value="Genomic_DNA"/>
</dbReference>
<dbReference type="SUPFAM" id="SSF57701">
    <property type="entry name" value="Zn2/Cys6 DNA-binding domain"/>
    <property type="match status" value="1"/>
</dbReference>
<feature type="region of interest" description="Disordered" evidence="2">
    <location>
        <begin position="131"/>
        <end position="216"/>
    </location>
</feature>
<dbReference type="SMART" id="SM00066">
    <property type="entry name" value="GAL4"/>
    <property type="match status" value="1"/>
</dbReference>
<accession>A0A4V3SJ42</accession>
<dbReference type="InterPro" id="IPR036864">
    <property type="entry name" value="Zn2-C6_fun-type_DNA-bd_sf"/>
</dbReference>
<dbReference type="InterPro" id="IPR001138">
    <property type="entry name" value="Zn2Cys6_DnaBD"/>
</dbReference>
<feature type="domain" description="Zn(2)-C6 fungal-type" evidence="3">
    <location>
        <begin position="92"/>
        <end position="128"/>
    </location>
</feature>